<feature type="compositionally biased region" description="Low complexity" evidence="1">
    <location>
        <begin position="42"/>
        <end position="63"/>
    </location>
</feature>
<sequence>MSLQVFNNPCPLLIPHDYGPRTTSSLDTPSSAESIIRQPFKTTPSHSPSLSTLDPKSSPSLPDLSYLTSPCSKYTNSNPLSIHPMTTRAKNLITKPKIHTDGTICYPLPRALLAESTQSAMKPTYYSLAMKNLN</sequence>
<comment type="caution">
    <text evidence="2">The sequence shown here is derived from an EMBL/GenBank/DDBJ whole genome shotgun (WGS) entry which is preliminary data.</text>
</comment>
<evidence type="ECO:0000256" key="1">
    <source>
        <dbReference type="SAM" id="MobiDB-lite"/>
    </source>
</evidence>
<proteinExistence type="predicted"/>
<gene>
    <name evidence="2" type="ORF">D5086_0000255400</name>
</gene>
<organism evidence="2">
    <name type="scientific">Populus alba</name>
    <name type="common">White poplar</name>
    <dbReference type="NCBI Taxonomy" id="43335"/>
    <lineage>
        <taxon>Eukaryota</taxon>
        <taxon>Viridiplantae</taxon>
        <taxon>Streptophyta</taxon>
        <taxon>Embryophyta</taxon>
        <taxon>Tracheophyta</taxon>
        <taxon>Spermatophyta</taxon>
        <taxon>Magnoliopsida</taxon>
        <taxon>eudicotyledons</taxon>
        <taxon>Gunneridae</taxon>
        <taxon>Pentapetalae</taxon>
        <taxon>rosids</taxon>
        <taxon>fabids</taxon>
        <taxon>Malpighiales</taxon>
        <taxon>Salicaceae</taxon>
        <taxon>Saliceae</taxon>
        <taxon>Populus</taxon>
    </lineage>
</organism>
<feature type="region of interest" description="Disordered" evidence="1">
    <location>
        <begin position="39"/>
        <end position="63"/>
    </location>
</feature>
<reference evidence="2" key="1">
    <citation type="submission" date="2018-10" db="EMBL/GenBank/DDBJ databases">
        <title>Population genomic analysis revealed the cold adaptation of white poplar.</title>
        <authorList>
            <person name="Liu Y.-J."/>
        </authorList>
    </citation>
    <scope>NUCLEOTIDE SEQUENCE [LARGE SCALE GENOMIC DNA]</scope>
    <source>
        <strain evidence="2">PAL-ZL1</strain>
    </source>
</reference>
<dbReference type="EMBL" id="RCHU01000997">
    <property type="protein sequence ID" value="TKR84685.1"/>
    <property type="molecule type" value="Genomic_DNA"/>
</dbReference>
<protein>
    <submittedName>
        <fullName evidence="2">Uncharacterized protein</fullName>
    </submittedName>
</protein>
<name>A0A4V6A3X5_POPAL</name>
<evidence type="ECO:0000313" key="2">
    <source>
        <dbReference type="EMBL" id="TKR84685.1"/>
    </source>
</evidence>
<accession>A0A4V6A3X5</accession>
<dbReference type="AlphaFoldDB" id="A0A4V6A3X5"/>